<evidence type="ECO:0000313" key="2">
    <source>
        <dbReference type="EMBL" id="KAJ7226068.1"/>
    </source>
</evidence>
<comment type="caution">
    <text evidence="2">The sequence shown here is derived from an EMBL/GenBank/DDBJ whole genome shotgun (WGS) entry which is preliminary data.</text>
</comment>
<protein>
    <recommendedName>
        <fullName evidence="1">BTB domain-containing protein</fullName>
    </recommendedName>
</protein>
<dbReference type="Proteomes" id="UP001219525">
    <property type="component" value="Unassembled WGS sequence"/>
</dbReference>
<keyword evidence="3" id="KW-1185">Reference proteome</keyword>
<dbReference type="PROSITE" id="PS50097">
    <property type="entry name" value="BTB"/>
    <property type="match status" value="1"/>
</dbReference>
<feature type="domain" description="BTB" evidence="1">
    <location>
        <begin position="7"/>
        <end position="39"/>
    </location>
</feature>
<dbReference type="AlphaFoldDB" id="A0AAD7E3W2"/>
<sequence length="326" mass="37720">MERLWFEDGSIVLQAGDMQYRVHQSTLTMRSPIFKDMLSLLRSANAEVVDGCPLMHLSDPEVEVTPFLKALFDPQFFLPFPARTNFVAVFACLRLGHKYQVDYLRRRGLVHLSSMFRTTLAEWDGSDFRNTNSNLLPSAIITWPIPDDITYIICSIQLAREVDALWVLPDAFYSLATYFDQLGWNIFRGVVYEGIHAELSDQDKQTFVKGLNKQIAYSAFIIRFLTQQPDIEGCTSQKRCLKLRFRVVEHARELIRVDTRIPLQIWGPEDWVLLEELCPTCLAALKHWHEKDRQTLWDGLPEMYGLPPWNELEQMKSAAIGADLLY</sequence>
<organism evidence="2 3">
    <name type="scientific">Mycena pura</name>
    <dbReference type="NCBI Taxonomy" id="153505"/>
    <lineage>
        <taxon>Eukaryota</taxon>
        <taxon>Fungi</taxon>
        <taxon>Dikarya</taxon>
        <taxon>Basidiomycota</taxon>
        <taxon>Agaricomycotina</taxon>
        <taxon>Agaricomycetes</taxon>
        <taxon>Agaricomycetidae</taxon>
        <taxon>Agaricales</taxon>
        <taxon>Marasmiineae</taxon>
        <taxon>Mycenaceae</taxon>
        <taxon>Mycena</taxon>
    </lineage>
</organism>
<evidence type="ECO:0000313" key="3">
    <source>
        <dbReference type="Proteomes" id="UP001219525"/>
    </source>
</evidence>
<accession>A0AAD7E3W2</accession>
<proteinExistence type="predicted"/>
<name>A0AAD7E3W2_9AGAR</name>
<evidence type="ECO:0000259" key="1">
    <source>
        <dbReference type="PROSITE" id="PS50097"/>
    </source>
</evidence>
<gene>
    <name evidence="2" type="ORF">GGX14DRAFT_349655</name>
</gene>
<dbReference type="InterPro" id="IPR000210">
    <property type="entry name" value="BTB/POZ_dom"/>
</dbReference>
<dbReference type="EMBL" id="JARJCW010000004">
    <property type="protein sequence ID" value="KAJ7226068.1"/>
    <property type="molecule type" value="Genomic_DNA"/>
</dbReference>
<reference evidence="2" key="1">
    <citation type="submission" date="2023-03" db="EMBL/GenBank/DDBJ databases">
        <title>Massive genome expansion in bonnet fungi (Mycena s.s.) driven by repeated elements and novel gene families across ecological guilds.</title>
        <authorList>
            <consortium name="Lawrence Berkeley National Laboratory"/>
            <person name="Harder C.B."/>
            <person name="Miyauchi S."/>
            <person name="Viragh M."/>
            <person name="Kuo A."/>
            <person name="Thoen E."/>
            <person name="Andreopoulos B."/>
            <person name="Lu D."/>
            <person name="Skrede I."/>
            <person name="Drula E."/>
            <person name="Henrissat B."/>
            <person name="Morin E."/>
            <person name="Kohler A."/>
            <person name="Barry K."/>
            <person name="LaButti K."/>
            <person name="Morin E."/>
            <person name="Salamov A."/>
            <person name="Lipzen A."/>
            <person name="Mereny Z."/>
            <person name="Hegedus B."/>
            <person name="Baldrian P."/>
            <person name="Stursova M."/>
            <person name="Weitz H."/>
            <person name="Taylor A."/>
            <person name="Grigoriev I.V."/>
            <person name="Nagy L.G."/>
            <person name="Martin F."/>
            <person name="Kauserud H."/>
        </authorList>
    </citation>
    <scope>NUCLEOTIDE SEQUENCE</scope>
    <source>
        <strain evidence="2">9144</strain>
    </source>
</reference>